<keyword evidence="3" id="KW-1185">Reference proteome</keyword>
<dbReference type="OrthoDB" id="9153930at2"/>
<dbReference type="Pfam" id="PF16233">
    <property type="entry name" value="DUF4893"/>
    <property type="match status" value="1"/>
</dbReference>
<accession>A0A447IAE1</accession>
<sequence>MSNCLKSGAALLLAAVLALQPLSALACTVPDGVTLSENDQERMVDFFRSRSQGLAETLIAPSYNERVDVHALFAQGDGYIDAIADGDYLCRTVKLGGAISPLVVYPYFDCRISKGGTRIDKITVSQRFSGRLQSAETAVFYWGALYYGDEQPIAYGADADRDQVGCIYRVPDKTAKRYRLELPYPRYESTHDVIELVRKD</sequence>
<feature type="signal peptide" evidence="1">
    <location>
        <begin position="1"/>
        <end position="26"/>
    </location>
</feature>
<organism evidence="2 3">
    <name type="scientific">Devosia equisanguinis</name>
    <dbReference type="NCBI Taxonomy" id="2490941"/>
    <lineage>
        <taxon>Bacteria</taxon>
        <taxon>Pseudomonadati</taxon>
        <taxon>Pseudomonadota</taxon>
        <taxon>Alphaproteobacteria</taxon>
        <taxon>Hyphomicrobiales</taxon>
        <taxon>Devosiaceae</taxon>
        <taxon>Devosia</taxon>
    </lineage>
</organism>
<dbReference type="RefSeq" id="WP_126150046.1">
    <property type="nucleotide sequence ID" value="NZ_JBHTMH010000001.1"/>
</dbReference>
<evidence type="ECO:0008006" key="4">
    <source>
        <dbReference type="Google" id="ProtNLM"/>
    </source>
</evidence>
<evidence type="ECO:0000313" key="3">
    <source>
        <dbReference type="Proteomes" id="UP000268844"/>
    </source>
</evidence>
<dbReference type="Proteomes" id="UP000268844">
    <property type="component" value="Unassembled WGS sequence"/>
</dbReference>
<dbReference type="AlphaFoldDB" id="A0A447IAE1"/>
<keyword evidence="1" id="KW-0732">Signal</keyword>
<feature type="chain" id="PRO_5019041445" description="DUF4893 domain-containing protein" evidence="1">
    <location>
        <begin position="27"/>
        <end position="200"/>
    </location>
</feature>
<dbReference type="PROSITE" id="PS51257">
    <property type="entry name" value="PROKAR_LIPOPROTEIN"/>
    <property type="match status" value="1"/>
</dbReference>
<evidence type="ECO:0000256" key="1">
    <source>
        <dbReference type="SAM" id="SignalP"/>
    </source>
</evidence>
<proteinExistence type="predicted"/>
<evidence type="ECO:0000313" key="2">
    <source>
        <dbReference type="EMBL" id="VDS04466.1"/>
    </source>
</evidence>
<name>A0A447IAE1_9HYPH</name>
<dbReference type="EMBL" id="UZWD01000023">
    <property type="protein sequence ID" value="VDS04466.1"/>
    <property type="molecule type" value="Genomic_DNA"/>
</dbReference>
<gene>
    <name evidence="2" type="ORF">DEVEQU_01603</name>
</gene>
<reference evidence="2 3" key="1">
    <citation type="submission" date="2018-12" db="EMBL/GenBank/DDBJ databases">
        <authorList>
            <person name="Criscuolo A."/>
        </authorList>
    </citation>
    <scope>NUCLEOTIDE SEQUENCE [LARGE SCALE GENOMIC DNA]</scope>
    <source>
        <strain evidence="2">ACIP1116281</strain>
    </source>
</reference>
<dbReference type="InterPro" id="IPR032609">
    <property type="entry name" value="DUF4893"/>
</dbReference>
<protein>
    <recommendedName>
        <fullName evidence="4">DUF4893 domain-containing protein</fullName>
    </recommendedName>
</protein>